<dbReference type="PANTHER" id="PTHR36512">
    <property type="entry name" value="D-AMINOPEPTIDASE"/>
    <property type="match status" value="1"/>
</dbReference>
<dbReference type="HOGENOM" id="CLU_044458_0_0_11"/>
<evidence type="ECO:0000313" key="3">
    <source>
        <dbReference type="Proteomes" id="UP000004816"/>
    </source>
</evidence>
<dbReference type="EMBL" id="ACZI02000002">
    <property type="protein sequence ID" value="EFV12350.2"/>
    <property type="molecule type" value="Genomic_DNA"/>
</dbReference>
<accession>E5XTG7</accession>
<keyword evidence="3" id="KW-1185">Reference proteome</keyword>
<dbReference type="InterPro" id="IPR005321">
    <property type="entry name" value="Peptidase_S58_DmpA"/>
</dbReference>
<reference evidence="2 3" key="1">
    <citation type="journal article" date="2011" name="Stand. Genomic Sci.">
        <title>High quality draft genome sequence of Segniliparus rugosus CDC 945(T)= (ATCC BAA-974(T)).</title>
        <authorList>
            <person name="Earl A.M."/>
            <person name="Desjardins C.A."/>
            <person name="Fitzgerald M.G."/>
            <person name="Arachchi H.M."/>
            <person name="Zeng Q."/>
            <person name="Mehta T."/>
            <person name="Griggs A."/>
            <person name="Birren B.W."/>
            <person name="Toney N.C."/>
            <person name="Carr J."/>
            <person name="Posey J."/>
            <person name="Butler W.R."/>
        </authorList>
    </citation>
    <scope>NUCLEOTIDE SEQUENCE [LARGE SCALE GENOMIC DNA]</scope>
    <source>
        <strain evidence="3">ATCC BAA-974 / DSM 45345 / CCUG 50838 / CIP 108380 / JCM 13579 / CDC 945</strain>
    </source>
</reference>
<dbReference type="GO" id="GO:0004177">
    <property type="term" value="F:aminopeptidase activity"/>
    <property type="evidence" value="ECO:0007669"/>
    <property type="project" value="TreeGrafter"/>
</dbReference>
<dbReference type="RefSeq" id="WP_021030446.1">
    <property type="nucleotide sequence ID" value="NZ_KI391953.1"/>
</dbReference>
<protein>
    <submittedName>
        <fullName evidence="2">Uncharacterized protein</fullName>
    </submittedName>
</protein>
<sequence>MAESVAGDRITDVAGVLVGHHHRVDLDSGWATGTTAVLVPEGAVAAVDVRGGAPGTRETDALSPGKSVTQAHAVVLSGGSAYGLASADGTMRWLEERGHGVTAPDWGGVVPIVPAAVLFDLPLGAWSARPDADFGYRAAKAAGEAFATGTVGAGTGATAGQLKGGIGTASAVVRAGAAQGARVGAIVAANSAGSVYDPLTGRLWGEAAFPVARRTFPALTEETLAVLAERERAKAEQQRIGFNTTIGVVAVDVALSREACLRLAGAAQDGLARAVRPAHGPFDGDAIFALSTGKGPRAFDPLLELAVLSELCEAAAECVERAIVDAVVSATSLGGYPSHSSLTDPRNPL</sequence>
<dbReference type="Gene3D" id="3.60.70.12">
    <property type="entry name" value="L-amino peptidase D-ALA esterase/amidase"/>
    <property type="match status" value="1"/>
</dbReference>
<gene>
    <name evidence="2" type="ORF">HMPREF9336_02789</name>
</gene>
<dbReference type="STRING" id="679197.HMPREF9336_02789"/>
<dbReference type="eggNOG" id="COG3191">
    <property type="taxonomic scope" value="Bacteria"/>
</dbReference>
<evidence type="ECO:0000256" key="1">
    <source>
        <dbReference type="ARBA" id="ARBA00007068"/>
    </source>
</evidence>
<dbReference type="PANTHER" id="PTHR36512:SF3">
    <property type="entry name" value="BLR5678 PROTEIN"/>
    <property type="match status" value="1"/>
</dbReference>
<dbReference type="InterPro" id="IPR016117">
    <property type="entry name" value="ArgJ-like_dom_sf"/>
</dbReference>
<dbReference type="AlphaFoldDB" id="E5XTG7"/>
<evidence type="ECO:0000313" key="2">
    <source>
        <dbReference type="EMBL" id="EFV12350.2"/>
    </source>
</evidence>
<proteinExistence type="inferred from homology"/>
<dbReference type="OrthoDB" id="9808347at2"/>
<dbReference type="SUPFAM" id="SSF56266">
    <property type="entry name" value="DmpA/ArgJ-like"/>
    <property type="match status" value="1"/>
</dbReference>
<dbReference type="CDD" id="cd02252">
    <property type="entry name" value="nylC_like"/>
    <property type="match status" value="1"/>
</dbReference>
<name>E5XTG7_SEGRC</name>
<organism evidence="2 3">
    <name type="scientific">Segniliparus rugosus (strain ATCC BAA-974 / DSM 45345 / CCUG 50838 / CIP 108380 / JCM 13579 / CDC 945)</name>
    <dbReference type="NCBI Taxonomy" id="679197"/>
    <lineage>
        <taxon>Bacteria</taxon>
        <taxon>Bacillati</taxon>
        <taxon>Actinomycetota</taxon>
        <taxon>Actinomycetes</taxon>
        <taxon>Mycobacteriales</taxon>
        <taxon>Segniliparaceae</taxon>
        <taxon>Segniliparus</taxon>
    </lineage>
</organism>
<comment type="similarity">
    <text evidence="1">Belongs to the peptidase S58 family.</text>
</comment>
<dbReference type="Pfam" id="PF03576">
    <property type="entry name" value="Peptidase_S58"/>
    <property type="match status" value="1"/>
</dbReference>
<comment type="caution">
    <text evidence="2">The sequence shown here is derived from an EMBL/GenBank/DDBJ whole genome shotgun (WGS) entry which is preliminary data.</text>
</comment>
<dbReference type="Proteomes" id="UP000004816">
    <property type="component" value="Unassembled WGS sequence"/>
</dbReference>